<keyword evidence="1" id="KW-0479">Metal-binding</keyword>
<dbReference type="InterPro" id="IPR050072">
    <property type="entry name" value="Peptidase_M20A"/>
</dbReference>
<feature type="chain" id="PRO_5001755594" evidence="3">
    <location>
        <begin position="27"/>
        <end position="484"/>
    </location>
</feature>
<keyword evidence="2" id="KW-0378">Hydrolase</keyword>
<evidence type="ECO:0000259" key="4">
    <source>
        <dbReference type="Pfam" id="PF07687"/>
    </source>
</evidence>
<dbReference type="Proteomes" id="UP000030661">
    <property type="component" value="Unassembled WGS sequence"/>
</dbReference>
<feature type="domain" description="Peptidase M20 dimerisation" evidence="4">
    <location>
        <begin position="245"/>
        <end position="337"/>
    </location>
</feature>
<evidence type="ECO:0000256" key="3">
    <source>
        <dbReference type="SAM" id="SignalP"/>
    </source>
</evidence>
<name>A0A081C8P0_VECG1</name>
<dbReference type="SUPFAM" id="SSF53187">
    <property type="entry name" value="Zn-dependent exopeptidases"/>
    <property type="match status" value="1"/>
</dbReference>
<dbReference type="GO" id="GO:0016787">
    <property type="term" value="F:hydrolase activity"/>
    <property type="evidence" value="ECO:0007669"/>
    <property type="project" value="UniProtKB-KW"/>
</dbReference>
<dbReference type="PANTHER" id="PTHR43808">
    <property type="entry name" value="ACETYLORNITHINE DEACETYLASE"/>
    <property type="match status" value="1"/>
</dbReference>
<dbReference type="Gene3D" id="3.30.70.360">
    <property type="match status" value="1"/>
</dbReference>
<feature type="signal peptide" evidence="3">
    <location>
        <begin position="1"/>
        <end position="26"/>
    </location>
</feature>
<reference evidence="5" key="1">
    <citation type="journal article" date="2015" name="PeerJ">
        <title>First genomic representation of candidate bacterial phylum KSB3 points to enhanced environmental sensing as a trigger of wastewater bulking.</title>
        <authorList>
            <person name="Sekiguchi Y."/>
            <person name="Ohashi A."/>
            <person name="Parks D.H."/>
            <person name="Yamauchi T."/>
            <person name="Tyson G.W."/>
            <person name="Hugenholtz P."/>
        </authorList>
    </citation>
    <scope>NUCLEOTIDE SEQUENCE [LARGE SCALE GENOMIC DNA]</scope>
</reference>
<dbReference type="AlphaFoldDB" id="A0A081C8P0"/>
<dbReference type="EMBL" id="DF820476">
    <property type="protein sequence ID" value="GAK60945.1"/>
    <property type="molecule type" value="Genomic_DNA"/>
</dbReference>
<protein>
    <submittedName>
        <fullName evidence="5">Peptidase M20</fullName>
    </submittedName>
</protein>
<dbReference type="SUPFAM" id="SSF55031">
    <property type="entry name" value="Bacterial exopeptidase dimerisation domain"/>
    <property type="match status" value="1"/>
</dbReference>
<organism evidence="5">
    <name type="scientific">Vecturithrix granuli</name>
    <dbReference type="NCBI Taxonomy" id="1499967"/>
    <lineage>
        <taxon>Bacteria</taxon>
        <taxon>Candidatus Moduliflexota</taxon>
        <taxon>Candidatus Vecturitrichia</taxon>
        <taxon>Candidatus Vecturitrichales</taxon>
        <taxon>Candidatus Vecturitrichaceae</taxon>
        <taxon>Candidatus Vecturithrix</taxon>
    </lineage>
</organism>
<dbReference type="GO" id="GO:0046872">
    <property type="term" value="F:metal ion binding"/>
    <property type="evidence" value="ECO:0007669"/>
    <property type="project" value="UniProtKB-KW"/>
</dbReference>
<dbReference type="STRING" id="1499967.U27_00843"/>
<keyword evidence="6" id="KW-1185">Reference proteome</keyword>
<dbReference type="HOGENOM" id="CLU_051308_0_0_0"/>
<dbReference type="InterPro" id="IPR002933">
    <property type="entry name" value="Peptidase_M20"/>
</dbReference>
<sequence>MFKKSFLRFLAIFMLVGLFCCAQVMAQEAYTKAEQARYAGEPGEAETGYTIAPEVKSVIDQLLANPTIAQGLEFLKSDQGNRVAEQIAITEIPASPFNEDERAKDYARRFTELGLENVSVDQEGNAIGYWKGSGNGPLLVVAAHLDTVFPLGYDTKVTKDEKGLLHAPGICDDSCGLAALLSIVRAFKAAGIKTVGDIMFVGDVGEEGRGDLRGVKYLFSAVEGIDGFISIDGGGAGDITYLGLGSKRFEFAFNGPGGHSFSAFGEVPSPIHAMGRAISKIADMEVPEDPRTTFTVSVVNGGTSVNSIAANVVMQTDTRSVSPEQLDLTVSELVNYARMGVVEENLRWAIPWDSKNNITLDITLVGDRPSGSFPADATHVQVAYAAAQALGQTPTLEEASSTDSNLPISLGVPSLTIGGGGKGSKAHAPDEYYDPTDAYLGAQYGFLTTLSLVGVDGVTQPLLKENSGYTYEFSGVPVPDMYKK</sequence>
<dbReference type="Pfam" id="PF07687">
    <property type="entry name" value="M20_dimer"/>
    <property type="match status" value="1"/>
</dbReference>
<dbReference type="InterPro" id="IPR036264">
    <property type="entry name" value="Bact_exopeptidase_dim_dom"/>
</dbReference>
<dbReference type="InterPro" id="IPR011650">
    <property type="entry name" value="Peptidase_M20_dimer"/>
</dbReference>
<gene>
    <name evidence="5" type="ORF">U27_00843</name>
</gene>
<keyword evidence="3" id="KW-0732">Signal</keyword>
<dbReference type="Gene3D" id="3.40.630.10">
    <property type="entry name" value="Zn peptidases"/>
    <property type="match status" value="1"/>
</dbReference>
<dbReference type="PANTHER" id="PTHR43808:SF17">
    <property type="entry name" value="PEPTIDASE M20"/>
    <property type="match status" value="1"/>
</dbReference>
<evidence type="ECO:0000256" key="2">
    <source>
        <dbReference type="ARBA" id="ARBA00022801"/>
    </source>
</evidence>
<evidence type="ECO:0000313" key="6">
    <source>
        <dbReference type="Proteomes" id="UP000030661"/>
    </source>
</evidence>
<evidence type="ECO:0000256" key="1">
    <source>
        <dbReference type="ARBA" id="ARBA00022723"/>
    </source>
</evidence>
<accession>A0A081C8P0</accession>
<evidence type="ECO:0000313" key="5">
    <source>
        <dbReference type="EMBL" id="GAK60945.1"/>
    </source>
</evidence>
<dbReference type="Pfam" id="PF01546">
    <property type="entry name" value="Peptidase_M20"/>
    <property type="match status" value="1"/>
</dbReference>
<proteinExistence type="predicted"/>
<dbReference type="eggNOG" id="COG0624">
    <property type="taxonomic scope" value="Bacteria"/>
</dbReference>